<reference evidence="1" key="1">
    <citation type="submission" date="2017-02" db="UniProtKB">
        <authorList>
            <consortium name="WormBaseParasite"/>
        </authorList>
    </citation>
    <scope>IDENTIFICATION</scope>
</reference>
<protein>
    <submittedName>
        <fullName evidence="1">PA28_beta domain-containing protein</fullName>
    </submittedName>
</protein>
<sequence>LKREASMTTGFQSPPAAHFAVAKYSPTLNEAASMLLDDDIAYFQHYQEIMHEALDYVRGVSQMLMKKVEILEGHFKLRRSAGGSAPLNFVNY</sequence>
<dbReference type="AlphaFoldDB" id="A0A0R3WUI5"/>
<dbReference type="STRING" id="6205.A0A0R3WUI5"/>
<organism evidence="1">
    <name type="scientific">Hydatigena taeniaeformis</name>
    <name type="common">Feline tapeworm</name>
    <name type="synonym">Taenia taeniaeformis</name>
    <dbReference type="NCBI Taxonomy" id="6205"/>
    <lineage>
        <taxon>Eukaryota</taxon>
        <taxon>Metazoa</taxon>
        <taxon>Spiralia</taxon>
        <taxon>Lophotrochozoa</taxon>
        <taxon>Platyhelminthes</taxon>
        <taxon>Cestoda</taxon>
        <taxon>Eucestoda</taxon>
        <taxon>Cyclophyllidea</taxon>
        <taxon>Taeniidae</taxon>
        <taxon>Hydatigera</taxon>
    </lineage>
</organism>
<accession>A0A0R3WUI5</accession>
<name>A0A0R3WUI5_HYDTA</name>
<dbReference type="WBParaSite" id="TTAC_0000442501-mRNA-1">
    <property type="protein sequence ID" value="TTAC_0000442501-mRNA-1"/>
    <property type="gene ID" value="TTAC_0000442501"/>
</dbReference>
<evidence type="ECO:0000313" key="1">
    <source>
        <dbReference type="WBParaSite" id="TTAC_0000442501-mRNA-1"/>
    </source>
</evidence>
<proteinExistence type="predicted"/>